<protein>
    <submittedName>
        <fullName evidence="1">Uncharacterized protein</fullName>
    </submittedName>
</protein>
<dbReference type="Proteomes" id="UP000026913">
    <property type="component" value="Plasmid unnamed"/>
</dbReference>
<proteinExistence type="predicted"/>
<evidence type="ECO:0000313" key="2">
    <source>
        <dbReference type="Proteomes" id="UP000026913"/>
    </source>
</evidence>
<dbReference type="EMBL" id="CP005961">
    <property type="protein sequence ID" value="AHZ73548.1"/>
    <property type="molecule type" value="Genomic_DNA"/>
</dbReference>
<evidence type="ECO:0000313" key="1">
    <source>
        <dbReference type="EMBL" id="AHZ73548.1"/>
    </source>
</evidence>
<accession>A0A024EMD5</accession>
<sequence>MLVIFDVNDRSGRMQTAGQIERKWVVTSVQLPIGQSLKT</sequence>
<geneLocation type="plasmid" evidence="2"/>
<dbReference type="KEGG" id="pman:OU5_P0296"/>
<dbReference type="HOGENOM" id="CLU_3315592_0_0_6"/>
<keyword evidence="1" id="KW-0614">Plasmid</keyword>
<gene>
    <name evidence="1" type="ORF">OU5_P0296</name>
</gene>
<reference evidence="1 2" key="1">
    <citation type="journal article" date="2012" name="J. Bacteriol.">
        <title>Genome sequence of cold-adapted Pseudomonas mandelii strain JR-1.</title>
        <authorList>
            <person name="Jang S.H."/>
            <person name="Kim J."/>
            <person name="Kim J."/>
            <person name="Hong S."/>
            <person name="Lee C."/>
        </authorList>
    </citation>
    <scope>NUCLEOTIDE SEQUENCE [LARGE SCALE GENOMIC DNA]</scope>
    <source>
        <strain evidence="1 2">JR-1</strain>
        <plasmid evidence="2">Plasmid</plasmid>
    </source>
</reference>
<organism evidence="1 2">
    <name type="scientific">Pseudomonas mandelii JR-1</name>
    <dbReference type="NCBI Taxonomy" id="1147786"/>
    <lineage>
        <taxon>Bacteria</taxon>
        <taxon>Pseudomonadati</taxon>
        <taxon>Pseudomonadota</taxon>
        <taxon>Gammaproteobacteria</taxon>
        <taxon>Pseudomonadales</taxon>
        <taxon>Pseudomonadaceae</taxon>
        <taxon>Pseudomonas</taxon>
    </lineage>
</organism>
<dbReference type="AlphaFoldDB" id="A0A024EMD5"/>
<name>A0A024EMD5_9PSED</name>